<dbReference type="PANTHER" id="PTHR11046:SF0">
    <property type="entry name" value="OLIGORIBONUCLEASE, MITOCHONDRIAL"/>
    <property type="match status" value="1"/>
</dbReference>
<reference evidence="6" key="1">
    <citation type="submission" date="2018-05" db="EMBL/GenBank/DDBJ databases">
        <authorList>
            <person name="Lanie J.A."/>
            <person name="Ng W.-L."/>
            <person name="Kazmierczak K.M."/>
            <person name="Andrzejewski T.M."/>
            <person name="Davidsen T.M."/>
            <person name="Wayne K.J."/>
            <person name="Tettelin H."/>
            <person name="Glass J.I."/>
            <person name="Rusch D."/>
            <person name="Podicherti R."/>
            <person name="Tsui H.-C.T."/>
            <person name="Winkler M.E."/>
        </authorList>
    </citation>
    <scope>NUCLEOTIDE SEQUENCE</scope>
</reference>
<dbReference type="GO" id="GO:0003676">
    <property type="term" value="F:nucleic acid binding"/>
    <property type="evidence" value="ECO:0007669"/>
    <property type="project" value="InterPro"/>
</dbReference>
<dbReference type="InterPro" id="IPR012337">
    <property type="entry name" value="RNaseH-like_sf"/>
</dbReference>
<dbReference type="SUPFAM" id="SSF53098">
    <property type="entry name" value="Ribonuclease H-like"/>
    <property type="match status" value="1"/>
</dbReference>
<comment type="similarity">
    <text evidence="1">Belongs to the oligoribonuclease family.</text>
</comment>
<dbReference type="InterPro" id="IPR013520">
    <property type="entry name" value="Ribonucl_H"/>
</dbReference>
<sequence length="182" mass="20964">MNQKNSFPYLIWIDLEMTGLDPDSERIIEIASVVTSSDLSEIIEGPDLVIKQPQNYIDNMDDWNSSHHQASGLIDCLKVTSVTETEAEQRTLNFLSSYSNKGQSPLCGNSIAHDRRFLNRYMPKLASFFHYRNIDVSSIKELAKRWHPEMIKGHSKESSHRAMADVRDSINELKIYKDKLFK</sequence>
<evidence type="ECO:0000256" key="4">
    <source>
        <dbReference type="ARBA" id="ARBA00022839"/>
    </source>
</evidence>
<feature type="domain" description="Exonuclease" evidence="5">
    <location>
        <begin position="9"/>
        <end position="182"/>
    </location>
</feature>
<dbReference type="SMART" id="SM00479">
    <property type="entry name" value="EXOIII"/>
    <property type="match status" value="1"/>
</dbReference>
<keyword evidence="2" id="KW-0540">Nuclease</keyword>
<protein>
    <recommendedName>
        <fullName evidence="5">Exonuclease domain-containing protein</fullName>
    </recommendedName>
</protein>
<dbReference type="Gene3D" id="3.30.420.10">
    <property type="entry name" value="Ribonuclease H-like superfamily/Ribonuclease H"/>
    <property type="match status" value="1"/>
</dbReference>
<dbReference type="PANTHER" id="PTHR11046">
    <property type="entry name" value="OLIGORIBONUCLEASE, MITOCHONDRIAL"/>
    <property type="match status" value="1"/>
</dbReference>
<gene>
    <name evidence="6" type="ORF">METZ01_LOCUS243732</name>
</gene>
<evidence type="ECO:0000256" key="1">
    <source>
        <dbReference type="ARBA" id="ARBA00009921"/>
    </source>
</evidence>
<accession>A0A382HUA5</accession>
<organism evidence="6">
    <name type="scientific">marine metagenome</name>
    <dbReference type="NCBI Taxonomy" id="408172"/>
    <lineage>
        <taxon>unclassified sequences</taxon>
        <taxon>metagenomes</taxon>
        <taxon>ecological metagenomes</taxon>
    </lineage>
</organism>
<evidence type="ECO:0000313" key="6">
    <source>
        <dbReference type="EMBL" id="SVB90878.1"/>
    </source>
</evidence>
<evidence type="ECO:0000256" key="3">
    <source>
        <dbReference type="ARBA" id="ARBA00022801"/>
    </source>
</evidence>
<proteinExistence type="inferred from homology"/>
<dbReference type="NCBIfam" id="NF003765">
    <property type="entry name" value="PRK05359.1"/>
    <property type="match status" value="1"/>
</dbReference>
<evidence type="ECO:0000259" key="5">
    <source>
        <dbReference type="SMART" id="SM00479"/>
    </source>
</evidence>
<dbReference type="InterPro" id="IPR022894">
    <property type="entry name" value="Oligoribonuclease"/>
</dbReference>
<dbReference type="EMBL" id="UINC01063341">
    <property type="protein sequence ID" value="SVB90878.1"/>
    <property type="molecule type" value="Genomic_DNA"/>
</dbReference>
<evidence type="ECO:0000256" key="2">
    <source>
        <dbReference type="ARBA" id="ARBA00022722"/>
    </source>
</evidence>
<dbReference type="AlphaFoldDB" id="A0A382HUA5"/>
<dbReference type="HAMAP" id="MF_00045">
    <property type="entry name" value="Oligoribonuclease"/>
    <property type="match status" value="1"/>
</dbReference>
<name>A0A382HUA5_9ZZZZ</name>
<keyword evidence="4" id="KW-0269">Exonuclease</keyword>
<dbReference type="Pfam" id="PF00929">
    <property type="entry name" value="RNase_T"/>
    <property type="match status" value="1"/>
</dbReference>
<dbReference type="InterPro" id="IPR036397">
    <property type="entry name" value="RNaseH_sf"/>
</dbReference>
<dbReference type="GO" id="GO:0000175">
    <property type="term" value="F:3'-5'-RNA exonuclease activity"/>
    <property type="evidence" value="ECO:0007669"/>
    <property type="project" value="InterPro"/>
</dbReference>
<keyword evidence="3" id="KW-0378">Hydrolase</keyword>
<dbReference type="CDD" id="cd06135">
    <property type="entry name" value="Orn"/>
    <property type="match status" value="1"/>
</dbReference>
<dbReference type="FunFam" id="3.30.420.10:FF:000003">
    <property type="entry name" value="Oligoribonuclease"/>
    <property type="match status" value="1"/>
</dbReference>